<gene>
    <name evidence="1" type="ORF">SPJ1_1565</name>
</gene>
<keyword evidence="2" id="KW-1185">Reference proteome</keyword>
<dbReference type="EMBL" id="ALYM01000005">
    <property type="protein sequence ID" value="EMG25117.1"/>
    <property type="molecule type" value="Genomic_DNA"/>
</dbReference>
<organism evidence="1 2">
    <name type="scientific">Streptococcus parauberis KRS-02083</name>
    <dbReference type="NCBI Taxonomy" id="1207545"/>
    <lineage>
        <taxon>Bacteria</taxon>
        <taxon>Bacillati</taxon>
        <taxon>Bacillota</taxon>
        <taxon>Bacilli</taxon>
        <taxon>Lactobacillales</taxon>
        <taxon>Streptococcaceae</taxon>
        <taxon>Streptococcus</taxon>
    </lineage>
</organism>
<proteinExistence type="predicted"/>
<comment type="caution">
    <text evidence="1">The sequence shown here is derived from an EMBL/GenBank/DDBJ whole genome shotgun (WGS) entry which is preliminary data.</text>
</comment>
<accession>A0ABN0IQI2</accession>
<sequence length="37" mass="4378">MMDLMGIYFSGQFLIAAVFPESLKTFLFHADPWYDFK</sequence>
<evidence type="ECO:0000313" key="2">
    <source>
        <dbReference type="Proteomes" id="UP000011769"/>
    </source>
</evidence>
<dbReference type="Proteomes" id="UP000011769">
    <property type="component" value="Unassembled WGS sequence"/>
</dbReference>
<evidence type="ECO:0000313" key="1">
    <source>
        <dbReference type="EMBL" id="EMG25117.1"/>
    </source>
</evidence>
<name>A0ABN0IQI2_9STRE</name>
<reference evidence="1 2" key="1">
    <citation type="journal article" date="2013" name="PLoS ONE">
        <title>Comparative Genomic Characterization of Three Streptococcus parauberis Strains in Fish Pathogen, as Assessed by Wide-Genome Analyses.</title>
        <authorList>
            <person name="Nho S.W."/>
            <person name="Hikima J."/>
            <person name="Park S.B."/>
            <person name="Jang H.B."/>
            <person name="Cha I.S."/>
            <person name="Yasuike M."/>
            <person name="Nakamura Y."/>
            <person name="Fujiwara A."/>
            <person name="Sano M."/>
            <person name="Kanai K."/>
            <person name="Kondo H."/>
            <person name="Hirono I."/>
            <person name="Takeyama H."/>
            <person name="Aoki T."/>
            <person name="Jung T.S."/>
        </authorList>
    </citation>
    <scope>NUCLEOTIDE SEQUENCE [LARGE SCALE GENOMIC DNA]</scope>
    <source>
        <strain evidence="1 2">KRS-02083</strain>
    </source>
</reference>
<protein>
    <submittedName>
        <fullName evidence="1">Uncharacterized protein</fullName>
    </submittedName>
</protein>